<reference evidence="1" key="1">
    <citation type="submission" date="2019-01" db="EMBL/GenBank/DDBJ databases">
        <authorList>
            <person name="Lista F."/>
            <person name="Anselmo A."/>
        </authorList>
    </citation>
    <scope>NUCLEOTIDE SEQUENCE</scope>
    <source>
        <strain evidence="1">18S</strain>
    </source>
</reference>
<dbReference type="EMBL" id="SDCE01000014">
    <property type="protein sequence ID" value="TCX09250.1"/>
    <property type="molecule type" value="Genomic_DNA"/>
</dbReference>
<name>A0A483GNT3_KLEPN</name>
<accession>A0A483GNT3</accession>
<gene>
    <name evidence="1" type="ORF">ETE71_16725</name>
</gene>
<protein>
    <submittedName>
        <fullName evidence="1">Uncharacterized protein</fullName>
    </submittedName>
</protein>
<evidence type="ECO:0000313" key="1">
    <source>
        <dbReference type="EMBL" id="TCX09250.1"/>
    </source>
</evidence>
<comment type="caution">
    <text evidence="1">The sequence shown here is derived from an EMBL/GenBank/DDBJ whole genome shotgun (WGS) entry which is preliminary data.</text>
</comment>
<proteinExistence type="predicted"/>
<sequence>MRFQGSGEVISFISSNFRAKLTPDNSGLDIEPSFMGNEKNDFNKGSSPNELVISGVPRIKGVITVEIVAKTYASMYSKSQVFTKKYQINVD</sequence>
<dbReference type="AlphaFoldDB" id="A0A483GNT3"/>
<organism evidence="1">
    <name type="scientific">Klebsiella pneumoniae</name>
    <dbReference type="NCBI Taxonomy" id="573"/>
    <lineage>
        <taxon>Bacteria</taxon>
        <taxon>Pseudomonadati</taxon>
        <taxon>Pseudomonadota</taxon>
        <taxon>Gammaproteobacteria</taxon>
        <taxon>Enterobacterales</taxon>
        <taxon>Enterobacteriaceae</taxon>
        <taxon>Klebsiella/Raoultella group</taxon>
        <taxon>Klebsiella</taxon>
        <taxon>Klebsiella pneumoniae complex</taxon>
    </lineage>
</organism>